<sequence length="110" mass="13447">MWSVILTGIFTLLGVYIANRFNLKRYELEQRDRDLKLKLEKLEQLYLLFNDWAKWQYSLYLSYLNHKDIQCDVSRLNRILNEFDKKDLIGDNRQKQEMLVSLYFAKEFTI</sequence>
<dbReference type="AlphaFoldDB" id="A0A0B6CPA6"/>
<protein>
    <submittedName>
        <fullName evidence="1">Uncharacterized protein</fullName>
    </submittedName>
</protein>
<dbReference type="KEGG" id="fpz:LA55_842"/>
<dbReference type="RefSeq" id="WP_044526027.1">
    <property type="nucleotide sequence ID" value="NZ_CP009440.1"/>
</dbReference>
<proteinExistence type="predicted"/>
<dbReference type="EMBL" id="CP009440">
    <property type="protein sequence ID" value="AJI52314.1"/>
    <property type="molecule type" value="Genomic_DNA"/>
</dbReference>
<dbReference type="OrthoDB" id="9947478at2"/>
<gene>
    <name evidence="1" type="ORF">LA55_842</name>
</gene>
<evidence type="ECO:0000313" key="1">
    <source>
        <dbReference type="EMBL" id="AJI52314.1"/>
    </source>
</evidence>
<evidence type="ECO:0000313" key="2">
    <source>
        <dbReference type="Proteomes" id="UP000031830"/>
    </source>
</evidence>
<reference evidence="1 2" key="1">
    <citation type="journal article" date="2015" name="Genome Announc.">
        <title>Genome sequencing of 18 francisella strains to aid in assay development and testing.</title>
        <authorList>
            <person name="Johnson S.L."/>
            <person name="Daligault H.E."/>
            <person name="Davenport K.W."/>
            <person name="Coyne S.R."/>
            <person name="Frey K.G."/>
            <person name="Koroleva G.I."/>
            <person name="Broomall S.M."/>
            <person name="Bishop-Lilly K.A."/>
            <person name="Bruce D.C."/>
            <person name="Chertkov O."/>
            <person name="Freitas T."/>
            <person name="Jaissle J."/>
            <person name="Ladner J.T."/>
            <person name="Rosenzweig C.N."/>
            <person name="Gibbons H.S."/>
            <person name="Palacios G.F."/>
            <person name="Redden C.L."/>
            <person name="Xu Y."/>
            <person name="Minogue T.D."/>
            <person name="Chain P.S."/>
        </authorList>
    </citation>
    <scope>NUCLEOTIDE SEQUENCE [LARGE SCALE GENOMIC DNA]</scope>
    <source>
        <strain evidence="1 2">GA01-2794</strain>
    </source>
</reference>
<dbReference type="Proteomes" id="UP000031830">
    <property type="component" value="Chromosome"/>
</dbReference>
<name>A0A0B6CPA6_9GAMM</name>
<organism evidence="1 2">
    <name type="scientific">Francisella philomiragia</name>
    <dbReference type="NCBI Taxonomy" id="28110"/>
    <lineage>
        <taxon>Bacteria</taxon>
        <taxon>Pseudomonadati</taxon>
        <taxon>Pseudomonadota</taxon>
        <taxon>Gammaproteobacteria</taxon>
        <taxon>Thiotrichales</taxon>
        <taxon>Francisellaceae</taxon>
        <taxon>Francisella</taxon>
    </lineage>
</organism>
<accession>A0A0B6CPA6</accession>